<dbReference type="CDD" id="cd07516">
    <property type="entry name" value="HAD_Pase"/>
    <property type="match status" value="1"/>
</dbReference>
<dbReference type="InterPro" id="IPR000150">
    <property type="entry name" value="Cof"/>
</dbReference>
<dbReference type="InterPro" id="IPR023214">
    <property type="entry name" value="HAD_sf"/>
</dbReference>
<dbReference type="InterPro" id="IPR036412">
    <property type="entry name" value="HAD-like_sf"/>
</dbReference>
<organism evidence="1 2">
    <name type="scientific">Latilactobacillus graminis DSM 20719</name>
    <dbReference type="NCBI Taxonomy" id="1423752"/>
    <lineage>
        <taxon>Bacteria</taxon>
        <taxon>Bacillati</taxon>
        <taxon>Bacillota</taxon>
        <taxon>Bacilli</taxon>
        <taxon>Lactobacillales</taxon>
        <taxon>Lactobacillaceae</taxon>
        <taxon>Latilactobacillus</taxon>
    </lineage>
</organism>
<dbReference type="Proteomes" id="UP000050823">
    <property type="component" value="Unassembled WGS sequence"/>
</dbReference>
<dbReference type="PANTHER" id="PTHR10000">
    <property type="entry name" value="PHOSPHOSERINE PHOSPHATASE"/>
    <property type="match status" value="1"/>
</dbReference>
<name>A0AA89L076_9LACO</name>
<dbReference type="Gene3D" id="3.30.1240.10">
    <property type="match status" value="1"/>
</dbReference>
<dbReference type="InterPro" id="IPR006379">
    <property type="entry name" value="HAD-SF_hydro_IIB"/>
</dbReference>
<dbReference type="Pfam" id="PF08282">
    <property type="entry name" value="Hydrolase_3"/>
    <property type="match status" value="1"/>
</dbReference>
<comment type="caution">
    <text evidence="1">The sequence shown here is derived from an EMBL/GenBank/DDBJ whole genome shotgun (WGS) entry which is preliminary data.</text>
</comment>
<dbReference type="AlphaFoldDB" id="A0AA89L076"/>
<dbReference type="EMBL" id="AYZB01000035">
    <property type="protein sequence ID" value="KRM22249.1"/>
    <property type="molecule type" value="Genomic_DNA"/>
</dbReference>
<evidence type="ECO:0000313" key="2">
    <source>
        <dbReference type="Proteomes" id="UP000050823"/>
    </source>
</evidence>
<dbReference type="GO" id="GO:0016791">
    <property type="term" value="F:phosphatase activity"/>
    <property type="evidence" value="ECO:0007669"/>
    <property type="project" value="TreeGrafter"/>
</dbReference>
<accession>A0AA89L076</accession>
<dbReference type="NCBIfam" id="TIGR01484">
    <property type="entry name" value="HAD-SF-IIB"/>
    <property type="match status" value="1"/>
</dbReference>
<dbReference type="NCBIfam" id="TIGR00099">
    <property type="entry name" value="Cof-subfamily"/>
    <property type="match status" value="1"/>
</dbReference>
<dbReference type="GO" id="GO:0000287">
    <property type="term" value="F:magnesium ion binding"/>
    <property type="evidence" value="ECO:0007669"/>
    <property type="project" value="TreeGrafter"/>
</dbReference>
<protein>
    <submittedName>
        <fullName evidence="1">Cof-like hydrolase family protein</fullName>
    </submittedName>
</protein>
<gene>
    <name evidence="1" type="ORF">FC90_GL000848</name>
</gene>
<keyword evidence="1" id="KW-0378">Hydrolase</keyword>
<dbReference type="Gene3D" id="3.40.50.1000">
    <property type="entry name" value="HAD superfamily/HAD-like"/>
    <property type="match status" value="1"/>
</dbReference>
<proteinExistence type="predicted"/>
<dbReference type="PANTHER" id="PTHR10000:SF23">
    <property type="entry name" value="5-AMINO-6-(5-PHOSPHO-D-RIBITYLAMINO)URACIL PHOSPHATASE YITU"/>
    <property type="match status" value="1"/>
</dbReference>
<sequence>MILKGGVAMHQKLIALDLDGTTLNPDAQITLKTQRTLTELQNAGHIVSIVTGRPNRLSESIYQQLRLTSPMVNFNGALMHIPGQTWAGEYQYTINKAIVFQLFQLKERFKIQMIAAEGKTMFLADQAYANSLSFFPTTLKSDEILTQASLKQEPAAVTVFVERADQNALRAEILREFPDVSVNTWGGPASVLEIVHRGIHKTTGLAKLAAHYDIDQSDIIAFGDESNDLEMLAYAGTGVAMQNAIAPIKAIADDITPLTNAQDGVANYLRQYFKMD</sequence>
<dbReference type="SUPFAM" id="SSF56784">
    <property type="entry name" value="HAD-like"/>
    <property type="match status" value="1"/>
</dbReference>
<evidence type="ECO:0000313" key="1">
    <source>
        <dbReference type="EMBL" id="KRM22249.1"/>
    </source>
</evidence>
<dbReference type="GO" id="GO:0005829">
    <property type="term" value="C:cytosol"/>
    <property type="evidence" value="ECO:0007669"/>
    <property type="project" value="TreeGrafter"/>
</dbReference>
<dbReference type="SFLD" id="SFLDS00003">
    <property type="entry name" value="Haloacid_Dehalogenase"/>
    <property type="match status" value="1"/>
</dbReference>
<dbReference type="SFLD" id="SFLDG01140">
    <property type="entry name" value="C2.B:_Phosphomannomutase_and_P"/>
    <property type="match status" value="1"/>
</dbReference>
<reference evidence="1 2" key="1">
    <citation type="journal article" date="2015" name="Genome Announc.">
        <title>Expanding the biotechnology potential of lactobacilli through comparative genomics of 213 strains and associated genera.</title>
        <authorList>
            <person name="Sun Z."/>
            <person name="Harris H.M."/>
            <person name="McCann A."/>
            <person name="Guo C."/>
            <person name="Argimon S."/>
            <person name="Zhang W."/>
            <person name="Yang X."/>
            <person name="Jeffery I.B."/>
            <person name="Cooney J.C."/>
            <person name="Kagawa T.F."/>
            <person name="Liu W."/>
            <person name="Song Y."/>
            <person name="Salvetti E."/>
            <person name="Wrobel A."/>
            <person name="Rasinkangas P."/>
            <person name="Parkhill J."/>
            <person name="Rea M.C."/>
            <person name="O'Sullivan O."/>
            <person name="Ritari J."/>
            <person name="Douillard F.P."/>
            <person name="Paul Ross R."/>
            <person name="Yang R."/>
            <person name="Briner A.E."/>
            <person name="Felis G.E."/>
            <person name="de Vos W.M."/>
            <person name="Barrangou R."/>
            <person name="Klaenhammer T.R."/>
            <person name="Caufield P.W."/>
            <person name="Cui Y."/>
            <person name="Zhang H."/>
            <person name="O'Toole P.W."/>
        </authorList>
    </citation>
    <scope>NUCLEOTIDE SEQUENCE [LARGE SCALE GENOMIC DNA]</scope>
    <source>
        <strain evidence="1 2">DSM 20719</strain>
    </source>
</reference>